<dbReference type="Proteomes" id="UP000053766">
    <property type="component" value="Unassembled WGS sequence"/>
</dbReference>
<reference evidence="2" key="2">
    <citation type="journal article" date="2016" name="Sci. Rep.">
        <title>Dictyocaulus viviparus genome, variome and transcriptome elucidate lungworm biology and support future intervention.</title>
        <authorList>
            <person name="McNulty S.N."/>
            <person name="Strube C."/>
            <person name="Rosa B.A."/>
            <person name="Martin J.C."/>
            <person name="Tyagi R."/>
            <person name="Choi Y.J."/>
            <person name="Wang Q."/>
            <person name="Hallsworth Pepin K."/>
            <person name="Zhang X."/>
            <person name="Ozersky P."/>
            <person name="Wilson R.K."/>
            <person name="Sternberg P.W."/>
            <person name="Gasser R.B."/>
            <person name="Mitreva M."/>
        </authorList>
    </citation>
    <scope>NUCLEOTIDE SEQUENCE [LARGE SCALE GENOMIC DNA]</scope>
    <source>
        <strain evidence="2">HannoverDv2000</strain>
    </source>
</reference>
<dbReference type="EMBL" id="KN717057">
    <property type="protein sequence ID" value="KJH40669.1"/>
    <property type="molecule type" value="Genomic_DNA"/>
</dbReference>
<gene>
    <name evidence="1" type="ORF">DICVIV_13372</name>
</gene>
<evidence type="ECO:0000313" key="2">
    <source>
        <dbReference type="Proteomes" id="UP000053766"/>
    </source>
</evidence>
<keyword evidence="2" id="KW-1185">Reference proteome</keyword>
<reference evidence="1 2" key="1">
    <citation type="submission" date="2013-11" db="EMBL/GenBank/DDBJ databases">
        <title>Draft genome of the bovine lungworm Dictyocaulus viviparus.</title>
        <authorList>
            <person name="Mitreva M."/>
        </authorList>
    </citation>
    <scope>NUCLEOTIDE SEQUENCE [LARGE SCALE GENOMIC DNA]</scope>
    <source>
        <strain evidence="1 2">HannoverDv2000</strain>
    </source>
</reference>
<organism evidence="1 2">
    <name type="scientific">Dictyocaulus viviparus</name>
    <name type="common">Bovine lungworm</name>
    <dbReference type="NCBI Taxonomy" id="29172"/>
    <lineage>
        <taxon>Eukaryota</taxon>
        <taxon>Metazoa</taxon>
        <taxon>Ecdysozoa</taxon>
        <taxon>Nematoda</taxon>
        <taxon>Chromadorea</taxon>
        <taxon>Rhabditida</taxon>
        <taxon>Rhabditina</taxon>
        <taxon>Rhabditomorpha</taxon>
        <taxon>Strongyloidea</taxon>
        <taxon>Metastrongylidae</taxon>
        <taxon>Dictyocaulus</taxon>
    </lineage>
</organism>
<proteinExistence type="predicted"/>
<dbReference type="AlphaFoldDB" id="A0A0D8XAM1"/>
<sequence length="146" mass="16838">MSFHSRRHSNNFLIEPTNPFLFPRSAISCRNFLFFRNIGKTNGRGSAAGYLFHTTYNGSECILNASNVKLFIIDSLINYEQSIFLVQQLLTFFFEAVQLKKNSRQLVINDNKAVVSLPLTHTHFLKIINNYPAHHQYRFLAVILSV</sequence>
<name>A0A0D8XAM1_DICVI</name>
<evidence type="ECO:0000313" key="1">
    <source>
        <dbReference type="EMBL" id="KJH40669.1"/>
    </source>
</evidence>
<accession>A0A0D8XAM1</accession>
<protein>
    <submittedName>
        <fullName evidence="1">Uncharacterized protein</fullName>
    </submittedName>
</protein>